<keyword evidence="2" id="KW-1185">Reference proteome</keyword>
<dbReference type="Proteomes" id="UP000075880">
    <property type="component" value="Unassembled WGS sequence"/>
</dbReference>
<organism evidence="1 2">
    <name type="scientific">Anopheles atroparvus</name>
    <name type="common">European mosquito</name>
    <dbReference type="NCBI Taxonomy" id="41427"/>
    <lineage>
        <taxon>Eukaryota</taxon>
        <taxon>Metazoa</taxon>
        <taxon>Ecdysozoa</taxon>
        <taxon>Arthropoda</taxon>
        <taxon>Hexapoda</taxon>
        <taxon>Insecta</taxon>
        <taxon>Pterygota</taxon>
        <taxon>Neoptera</taxon>
        <taxon>Endopterygota</taxon>
        <taxon>Diptera</taxon>
        <taxon>Nematocera</taxon>
        <taxon>Culicoidea</taxon>
        <taxon>Culicidae</taxon>
        <taxon>Anophelinae</taxon>
        <taxon>Anopheles</taxon>
    </lineage>
</organism>
<sequence length="452" mass="51063">MAKAGRRNGNDRLDARRIHLAPVPSDAGRVPNADYAYDAHRLLRPVRVSQGKRGQLQRVAQVEIALVDEYPAERGELAGHLEHDLLQQILPLALLNLLDADVVVHEQQLRYQLHRLPEGQTAQGALQCHLDLPVAQLYHAVRDLLRFLHRTPELAAGRHAELLRELGVHVQQQNVEKPIDRAVRADDGTHFGQVHLLRLLEQRLLVVLENVHAGRAQLQHDHVRAHVAHHQRNVPLGALAEVGRPDQVHLRTARRRQQRHRLRQVPVELLQGGVQWDRRIATTFRRQLRYVCRRVPGVLLPGRAARRGGRVRLRHVDAHVRNARCAGRPTDPATRFLRLVLRADERQDYIVERVGQFAGADVETERAGRTVEGASVRGLTQIIVAQAVQQMLGGVFHIFLLLRSQLFVPVSANVHVFYIWKGKTAIVKNPTDIKALRACVQDLTAVAQTGYI</sequence>
<dbReference type="AlphaFoldDB" id="A0AAG5CSN7"/>
<evidence type="ECO:0000313" key="2">
    <source>
        <dbReference type="Proteomes" id="UP000075880"/>
    </source>
</evidence>
<accession>A0AAG5CSN7</accession>
<name>A0AAG5CSN7_ANOAO</name>
<proteinExistence type="predicted"/>
<reference evidence="1" key="1">
    <citation type="submission" date="2024-04" db="UniProtKB">
        <authorList>
            <consortium name="EnsemblMetazoa"/>
        </authorList>
    </citation>
    <scope>IDENTIFICATION</scope>
    <source>
        <strain evidence="1">EBRO</strain>
    </source>
</reference>
<protein>
    <submittedName>
        <fullName evidence="1">Uncharacterized protein</fullName>
    </submittedName>
</protein>
<evidence type="ECO:0000313" key="1">
    <source>
        <dbReference type="EnsemblMetazoa" id="ENSAATROPP001840"/>
    </source>
</evidence>
<dbReference type="EnsemblMetazoa" id="ENSAATROPT001917">
    <property type="protein sequence ID" value="ENSAATROPP001840"/>
    <property type="gene ID" value="ENSAATROPG001499"/>
</dbReference>